<dbReference type="CDD" id="cd23399">
    <property type="entry name" value="beta-trefoil_ABD_ABFB"/>
    <property type="match status" value="1"/>
</dbReference>
<evidence type="ECO:0000256" key="1">
    <source>
        <dbReference type="ARBA" id="ARBA00007664"/>
    </source>
</evidence>
<keyword evidence="7" id="KW-1185">Reference proteome</keyword>
<dbReference type="InterPro" id="IPR001314">
    <property type="entry name" value="Peptidase_S1A"/>
</dbReference>
<dbReference type="SMART" id="SM00020">
    <property type="entry name" value="Tryp_SPc"/>
    <property type="match status" value="1"/>
</dbReference>
<comment type="similarity">
    <text evidence="1">Belongs to the peptidase S1 family.</text>
</comment>
<dbReference type="SUPFAM" id="SSF50494">
    <property type="entry name" value="Trypsin-like serine proteases"/>
    <property type="match status" value="1"/>
</dbReference>
<feature type="region of interest" description="Disordered" evidence="3">
    <location>
        <begin position="201"/>
        <end position="223"/>
    </location>
</feature>
<dbReference type="SUPFAM" id="SSF110221">
    <property type="entry name" value="AbfB domain"/>
    <property type="match status" value="1"/>
</dbReference>
<dbReference type="InterPro" id="IPR036195">
    <property type="entry name" value="AbfB_ABD_sf"/>
</dbReference>
<reference evidence="6 7" key="1">
    <citation type="submission" date="2021-03" db="EMBL/GenBank/DDBJ databases">
        <title>Sequencing the genomes of 1000 actinobacteria strains.</title>
        <authorList>
            <person name="Klenk H.-P."/>
        </authorList>
    </citation>
    <scope>NUCLEOTIDE SEQUENCE [LARGE SCALE GENOMIC DNA]</scope>
    <source>
        <strain evidence="6 7">DSM 44580</strain>
    </source>
</reference>
<gene>
    <name evidence="6" type="ORF">JOF53_006378</name>
</gene>
<accession>A0ABS5ALT3</accession>
<feature type="domain" description="Peptidase S1" evidence="5">
    <location>
        <begin position="23"/>
        <end position="234"/>
    </location>
</feature>
<dbReference type="CDD" id="cd00161">
    <property type="entry name" value="beta-trefoil_Ricin-like"/>
    <property type="match status" value="1"/>
</dbReference>
<dbReference type="SUPFAM" id="SSF50370">
    <property type="entry name" value="Ricin B-like lectins"/>
    <property type="match status" value="1"/>
</dbReference>
<dbReference type="PROSITE" id="PS50240">
    <property type="entry name" value="TRYPSIN_DOM"/>
    <property type="match status" value="1"/>
</dbReference>
<dbReference type="Pfam" id="PF05270">
    <property type="entry name" value="AbfB"/>
    <property type="match status" value="1"/>
</dbReference>
<dbReference type="InterPro" id="IPR050430">
    <property type="entry name" value="Peptidase_S1"/>
</dbReference>
<dbReference type="Proteomes" id="UP001519363">
    <property type="component" value="Unassembled WGS sequence"/>
</dbReference>
<proteinExistence type="inferred from homology"/>
<dbReference type="RefSeq" id="WP_143342510.1">
    <property type="nucleotide sequence ID" value="NZ_JAGIOO010000001.1"/>
</dbReference>
<comment type="caution">
    <text evidence="6">The sequence shown here is derived from an EMBL/GenBank/DDBJ whole genome shotgun (WGS) entry which is preliminary data.</text>
</comment>
<dbReference type="EMBL" id="JAGIOO010000001">
    <property type="protein sequence ID" value="MBP2477506.1"/>
    <property type="molecule type" value="Genomic_DNA"/>
</dbReference>
<dbReference type="Pfam" id="PF00089">
    <property type="entry name" value="Trypsin"/>
    <property type="match status" value="1"/>
</dbReference>
<dbReference type="InterPro" id="IPR009003">
    <property type="entry name" value="Peptidase_S1_PA"/>
</dbReference>
<organism evidence="6 7">
    <name type="scientific">Crossiella equi</name>
    <dbReference type="NCBI Taxonomy" id="130796"/>
    <lineage>
        <taxon>Bacteria</taxon>
        <taxon>Bacillati</taxon>
        <taxon>Actinomycetota</taxon>
        <taxon>Actinomycetes</taxon>
        <taxon>Pseudonocardiales</taxon>
        <taxon>Pseudonocardiaceae</taxon>
        <taxon>Crossiella</taxon>
    </lineage>
</organism>
<dbReference type="PANTHER" id="PTHR24276:SF98">
    <property type="entry name" value="FI18310P1-RELATED"/>
    <property type="match status" value="1"/>
</dbReference>
<dbReference type="InterPro" id="IPR035992">
    <property type="entry name" value="Ricin_B-like_lectins"/>
</dbReference>
<dbReference type="Gene3D" id="2.40.10.10">
    <property type="entry name" value="Trypsin-like serine proteases"/>
    <property type="match status" value="1"/>
</dbReference>
<feature type="chain" id="PRO_5046778472" description="Peptidase S1 domain-containing protein" evidence="4">
    <location>
        <begin position="23"/>
        <end position="526"/>
    </location>
</feature>
<evidence type="ECO:0000313" key="6">
    <source>
        <dbReference type="EMBL" id="MBP2477506.1"/>
    </source>
</evidence>
<evidence type="ECO:0000256" key="2">
    <source>
        <dbReference type="ARBA" id="ARBA00023157"/>
    </source>
</evidence>
<evidence type="ECO:0000259" key="5">
    <source>
        <dbReference type="PROSITE" id="PS50240"/>
    </source>
</evidence>
<evidence type="ECO:0000313" key="7">
    <source>
        <dbReference type="Proteomes" id="UP001519363"/>
    </source>
</evidence>
<dbReference type="InterPro" id="IPR007934">
    <property type="entry name" value="AbfB_ABD"/>
</dbReference>
<evidence type="ECO:0000256" key="4">
    <source>
        <dbReference type="SAM" id="SignalP"/>
    </source>
</evidence>
<name>A0ABS5ALT3_9PSEU</name>
<feature type="signal peptide" evidence="4">
    <location>
        <begin position="1"/>
        <end position="22"/>
    </location>
</feature>
<dbReference type="InterPro" id="IPR001254">
    <property type="entry name" value="Trypsin_dom"/>
</dbReference>
<keyword evidence="2" id="KW-1015">Disulfide bond</keyword>
<dbReference type="PANTHER" id="PTHR24276">
    <property type="entry name" value="POLYSERASE-RELATED"/>
    <property type="match status" value="1"/>
</dbReference>
<dbReference type="PROSITE" id="PS50231">
    <property type="entry name" value="RICIN_B_LECTIN"/>
    <property type="match status" value="1"/>
</dbReference>
<dbReference type="PRINTS" id="PR00722">
    <property type="entry name" value="CHYMOTRYPSIN"/>
</dbReference>
<evidence type="ECO:0000256" key="3">
    <source>
        <dbReference type="SAM" id="MobiDB-lite"/>
    </source>
</evidence>
<protein>
    <recommendedName>
        <fullName evidence="5">Peptidase S1 domain-containing protein</fullName>
    </recommendedName>
</protein>
<dbReference type="Gene3D" id="2.80.10.50">
    <property type="match status" value="2"/>
</dbReference>
<dbReference type="InterPro" id="IPR043504">
    <property type="entry name" value="Peptidase_S1_PA_chymotrypsin"/>
</dbReference>
<keyword evidence="4" id="KW-0732">Signal</keyword>
<sequence length="526" mass="54303">MLASGLAAAVASGLLVAAPAHAIGNGTPAGAGEHAYTALVKVGTKSCSGVLVDPQWILTAASCFGDNVQPGKPAQRTVVTVGRTRLSEGNGDVVEVAHITPRADRNLVAARLVEPAADVPSATLGTGGFGAGEQLTVAGFGALAEPGPDEDLLHLGGFTLGTQTQVAITLVPGSSVCAGDVGGPVLRQRNGRVELAAVVTGSPSRGCHGETETGGPTTAARTDDLGPWLADLVRAGREVPGAANSSLVQLRNRISGLCLVGQATLGECGTAAASQWETVGTGETRVLRNLATRSCLGVAGDEVASQACSGADFQNWRVTPGETGAVLLTNAASGRAATVSGIAPGSKPVQRTGQPYAYQQWELVAKGKARHDLATPASLAASNAGLPNHYLRHARGEGWLSLITASSPDLDKADATFRLVPGLADGNCYSIEATNYPRNFLRHANGRLRLDAYDPSGLFAADATWCAKDAENGRGVAFASWNFPDNHIRHIRGEVWNAYKGGAQWYETPVSYEDDTSWLVTPPLKP</sequence>